<evidence type="ECO:0000313" key="3">
    <source>
        <dbReference type="EMBL" id="EEZ61280.1"/>
    </source>
</evidence>
<keyword evidence="2" id="KW-1133">Transmembrane helix</keyword>
<keyword evidence="2" id="KW-0472">Membrane</keyword>
<proteinExistence type="predicted"/>
<organism evidence="3 4">
    <name type="scientific">Slackia exigua (strain ATCC 700122 / DSM 15923 / CIP 105133 / JCM 11022 / KCTC 5966 / S-7)</name>
    <dbReference type="NCBI Taxonomy" id="649764"/>
    <lineage>
        <taxon>Bacteria</taxon>
        <taxon>Bacillati</taxon>
        <taxon>Actinomycetota</taxon>
        <taxon>Coriobacteriia</taxon>
        <taxon>Eggerthellales</taxon>
        <taxon>Eggerthellaceae</taxon>
        <taxon>Slackia</taxon>
    </lineage>
</organism>
<dbReference type="HOGENOM" id="CLU_1359639_0_0_11"/>
<dbReference type="AlphaFoldDB" id="D0WFL7"/>
<keyword evidence="2" id="KW-0812">Transmembrane</keyword>
<accession>D0WFL7</accession>
<gene>
    <name evidence="3" type="ORF">HMPREF0762_00616</name>
</gene>
<feature type="compositionally biased region" description="Polar residues" evidence="1">
    <location>
        <begin position="1"/>
        <end position="16"/>
    </location>
</feature>
<name>D0WFL7_SLAES</name>
<dbReference type="EMBL" id="ACUX02000006">
    <property type="protein sequence ID" value="EEZ61280.1"/>
    <property type="molecule type" value="Genomic_DNA"/>
</dbReference>
<dbReference type="GeneID" id="85007228"/>
<dbReference type="RefSeq" id="WP_006361861.1">
    <property type="nucleotide sequence ID" value="NZ_GG700630.1"/>
</dbReference>
<reference evidence="3" key="1">
    <citation type="submission" date="2009-10" db="EMBL/GenBank/DDBJ databases">
        <authorList>
            <person name="Weinstock G."/>
            <person name="Sodergren E."/>
            <person name="Clifton S."/>
            <person name="Fulton L."/>
            <person name="Fulton B."/>
            <person name="Courtney L."/>
            <person name="Fronick C."/>
            <person name="Harrison M."/>
            <person name="Strong C."/>
            <person name="Farmer C."/>
            <person name="Delahaunty K."/>
            <person name="Markovic C."/>
            <person name="Hall O."/>
            <person name="Minx P."/>
            <person name="Tomlinson C."/>
            <person name="Mitreva M."/>
            <person name="Nelson J."/>
            <person name="Hou S."/>
            <person name="Wollam A."/>
            <person name="Pepin K.H."/>
            <person name="Johnson M."/>
            <person name="Bhonagiri V."/>
            <person name="Nash W.E."/>
            <person name="Warren W."/>
            <person name="Chinwalla A."/>
            <person name="Mardis E.R."/>
            <person name="Wilson R.K."/>
        </authorList>
    </citation>
    <scope>NUCLEOTIDE SEQUENCE [LARGE SCALE GENOMIC DNA]</scope>
    <source>
        <strain evidence="3">ATCC 700122</strain>
    </source>
</reference>
<protein>
    <submittedName>
        <fullName evidence="3">Uncharacterized protein</fullName>
    </submittedName>
</protein>
<feature type="region of interest" description="Disordered" evidence="1">
    <location>
        <begin position="1"/>
        <end position="45"/>
    </location>
</feature>
<evidence type="ECO:0000313" key="4">
    <source>
        <dbReference type="Proteomes" id="UP000006001"/>
    </source>
</evidence>
<evidence type="ECO:0000256" key="2">
    <source>
        <dbReference type="SAM" id="Phobius"/>
    </source>
</evidence>
<evidence type="ECO:0000256" key="1">
    <source>
        <dbReference type="SAM" id="MobiDB-lite"/>
    </source>
</evidence>
<dbReference type="Proteomes" id="UP000006001">
    <property type="component" value="Unassembled WGS sequence"/>
</dbReference>
<comment type="caution">
    <text evidence="3">The sequence shown here is derived from an EMBL/GenBank/DDBJ whole genome shotgun (WGS) entry which is preliminary data.</text>
</comment>
<keyword evidence="4" id="KW-1185">Reference proteome</keyword>
<sequence>MNEGTQNGEGASTRNDTLGRASEKDAAGHARCAEEPQRIASGRTLPDGSVAYDAREAHPFIALAAPVVAIIVVVCFVAAFMHTFTGATEAEPPTQITDQKTANTPADARLKPSVETDAGSPARFDAIELEDGTRLTLAISENGTTVVADEALVGEKIGDGIATDDDTRDDEACAAYAYDDLSHPYAVYFESIGMSFAADAA</sequence>
<feature type="compositionally biased region" description="Basic and acidic residues" evidence="1">
    <location>
        <begin position="21"/>
        <end position="37"/>
    </location>
</feature>
<feature type="transmembrane region" description="Helical" evidence="2">
    <location>
        <begin position="60"/>
        <end position="81"/>
    </location>
</feature>